<feature type="domain" description="GH26" evidence="6">
    <location>
        <begin position="13"/>
        <end position="303"/>
    </location>
</feature>
<reference evidence="7 8" key="1">
    <citation type="submission" date="2021-12" db="EMBL/GenBank/DDBJ databases">
        <title>Sinirhodobacter sp. WL0062 is a bacterium isolated from seawater.</title>
        <authorList>
            <person name="Wang L."/>
            <person name="He W."/>
            <person name="Zhang D.-F."/>
        </authorList>
    </citation>
    <scope>NUCLEOTIDE SEQUENCE [LARGE SCALE GENOMIC DNA]</scope>
    <source>
        <strain evidence="7 8">WL0062</strain>
    </source>
</reference>
<protein>
    <submittedName>
        <fullName evidence="7">Beta-mannosidase</fullName>
    </submittedName>
</protein>
<accession>A0ABS8YWD8</accession>
<proteinExistence type="inferred from homology"/>
<name>A0ABS8YWD8_9RHOB</name>
<keyword evidence="3 4" id="KW-0326">Glycosidase</keyword>
<sequence>MELRGQSGGLRKGVASALATVLGAILTAAAVQAAPPGDVPFGVYDPDGDFIDDKQVVIEELFLPWEDVYLPSLNDADAYALERNRALLVTLEPWTWSRSERNTAQYLRRGIFAGEYDANMKAVCDVLGTLKSPVTLRFMHEMDDRSGQFIWSGWKPDDYIAAYKRMVDVCKASAPNITLMWSPLGNEDMDTYYPGDDYADLIGLTVFGLQAWDQAKIGRDQTFDDIFAPRYERASKYGKPVVVAELGYVGKEGYVNDWDNSVRKTKAEYPNLVGVVYFNQLEVYPWPEGFGQPDWRVKNHILE</sequence>
<evidence type="ECO:0000256" key="5">
    <source>
        <dbReference type="SAM" id="SignalP"/>
    </source>
</evidence>
<dbReference type="PANTHER" id="PTHR40079">
    <property type="entry name" value="MANNAN ENDO-1,4-BETA-MANNOSIDASE E-RELATED"/>
    <property type="match status" value="1"/>
</dbReference>
<dbReference type="PROSITE" id="PS51764">
    <property type="entry name" value="GH26"/>
    <property type="match status" value="1"/>
</dbReference>
<evidence type="ECO:0000256" key="2">
    <source>
        <dbReference type="ARBA" id="ARBA00022801"/>
    </source>
</evidence>
<comment type="similarity">
    <text evidence="1 4">Belongs to the glycosyl hydrolase 26 family.</text>
</comment>
<dbReference type="EMBL" id="JAJUOS010000001">
    <property type="protein sequence ID" value="MCE5972035.1"/>
    <property type="molecule type" value="Genomic_DNA"/>
</dbReference>
<dbReference type="RefSeq" id="WP_233675064.1">
    <property type="nucleotide sequence ID" value="NZ_JAJUOS010000001.1"/>
</dbReference>
<evidence type="ECO:0000256" key="4">
    <source>
        <dbReference type="PROSITE-ProRule" id="PRU01100"/>
    </source>
</evidence>
<gene>
    <name evidence="7" type="ORF">LZA78_00835</name>
</gene>
<dbReference type="InterPro" id="IPR017853">
    <property type="entry name" value="GH"/>
</dbReference>
<organism evidence="7 8">
    <name type="scientific">Rhodobacter flavimaris</name>
    <dbReference type="NCBI Taxonomy" id="2907145"/>
    <lineage>
        <taxon>Bacteria</taxon>
        <taxon>Pseudomonadati</taxon>
        <taxon>Pseudomonadota</taxon>
        <taxon>Alphaproteobacteria</taxon>
        <taxon>Rhodobacterales</taxon>
        <taxon>Rhodobacter group</taxon>
        <taxon>Rhodobacter</taxon>
    </lineage>
</organism>
<feature type="signal peptide" evidence="5">
    <location>
        <begin position="1"/>
        <end position="33"/>
    </location>
</feature>
<dbReference type="InterPro" id="IPR000805">
    <property type="entry name" value="Glyco_hydro_26"/>
</dbReference>
<evidence type="ECO:0000256" key="1">
    <source>
        <dbReference type="ARBA" id="ARBA00007754"/>
    </source>
</evidence>
<evidence type="ECO:0000313" key="7">
    <source>
        <dbReference type="EMBL" id="MCE5972035.1"/>
    </source>
</evidence>
<dbReference type="Proteomes" id="UP001521181">
    <property type="component" value="Unassembled WGS sequence"/>
</dbReference>
<feature type="chain" id="PRO_5047292428" evidence="5">
    <location>
        <begin position="34"/>
        <end position="303"/>
    </location>
</feature>
<evidence type="ECO:0000256" key="3">
    <source>
        <dbReference type="ARBA" id="ARBA00023295"/>
    </source>
</evidence>
<dbReference type="PANTHER" id="PTHR40079:SF4">
    <property type="entry name" value="GH26 DOMAIN-CONTAINING PROTEIN-RELATED"/>
    <property type="match status" value="1"/>
</dbReference>
<feature type="active site" description="Nucleophile" evidence="4">
    <location>
        <position position="245"/>
    </location>
</feature>
<keyword evidence="2 4" id="KW-0378">Hydrolase</keyword>
<evidence type="ECO:0000259" key="6">
    <source>
        <dbReference type="PROSITE" id="PS51764"/>
    </source>
</evidence>
<keyword evidence="5" id="KW-0732">Signal</keyword>
<keyword evidence="8" id="KW-1185">Reference proteome</keyword>
<dbReference type="Gene3D" id="3.20.20.80">
    <property type="entry name" value="Glycosidases"/>
    <property type="match status" value="1"/>
</dbReference>
<evidence type="ECO:0000313" key="8">
    <source>
        <dbReference type="Proteomes" id="UP001521181"/>
    </source>
</evidence>
<comment type="caution">
    <text evidence="7">The sequence shown here is derived from an EMBL/GenBank/DDBJ whole genome shotgun (WGS) entry which is preliminary data.</text>
</comment>
<dbReference type="InterPro" id="IPR022790">
    <property type="entry name" value="GH26_dom"/>
</dbReference>
<feature type="active site" description="Proton donor" evidence="4">
    <location>
        <position position="141"/>
    </location>
</feature>
<dbReference type="Pfam" id="PF02156">
    <property type="entry name" value="Glyco_hydro_26"/>
    <property type="match status" value="1"/>
</dbReference>
<dbReference type="SUPFAM" id="SSF51445">
    <property type="entry name" value="(Trans)glycosidases"/>
    <property type="match status" value="1"/>
</dbReference>